<protein>
    <submittedName>
        <fullName evidence="1">Uncharacterized protein</fullName>
    </submittedName>
</protein>
<dbReference type="EMBL" id="WBMT01000028">
    <property type="protein sequence ID" value="KAB2340875.1"/>
    <property type="molecule type" value="Genomic_DNA"/>
</dbReference>
<evidence type="ECO:0000313" key="2">
    <source>
        <dbReference type="Proteomes" id="UP000468735"/>
    </source>
</evidence>
<dbReference type="OrthoDB" id="9874174at2"/>
<dbReference type="AlphaFoldDB" id="A0A6H9Y986"/>
<keyword evidence="2" id="KW-1185">Reference proteome</keyword>
<sequence length="115" mass="12288">MTPSQSSPSKPDPFARHRMRVITVSGDGRITSDVLQPWSAVTTTNLATGESPDFPAAEIPSGVLRRSANGEETLMTVDGLRLELDGAGNMKVHDDEGEIRGPGIFMVVEVLPQEG</sequence>
<comment type="caution">
    <text evidence="1">The sequence shown here is derived from an EMBL/GenBank/DDBJ whole genome shotgun (WGS) entry which is preliminary data.</text>
</comment>
<dbReference type="RefSeq" id="WP_151569359.1">
    <property type="nucleotide sequence ID" value="NZ_WBMT01000028.1"/>
</dbReference>
<gene>
    <name evidence="1" type="ORF">F8566_43980</name>
</gene>
<name>A0A6H9Y986_9ACTN</name>
<reference evidence="1 2" key="1">
    <citation type="submission" date="2019-09" db="EMBL/GenBank/DDBJ databases">
        <title>Actinomadura physcomitrii sp. nov., a novel actinomycete isolated from moss [Physcomitrium sphaericum (Ludw) Fuernr].</title>
        <authorList>
            <person name="Zhuang X."/>
            <person name="Liu C."/>
        </authorList>
    </citation>
    <scope>NUCLEOTIDE SEQUENCE [LARGE SCALE GENOMIC DNA]</scope>
    <source>
        <strain evidence="1 2">HMC1</strain>
    </source>
</reference>
<dbReference type="Proteomes" id="UP000468735">
    <property type="component" value="Unassembled WGS sequence"/>
</dbReference>
<organism evidence="1 2">
    <name type="scientific">Actinomadura rudentiformis</name>
    <dbReference type="NCBI Taxonomy" id="359158"/>
    <lineage>
        <taxon>Bacteria</taxon>
        <taxon>Bacillati</taxon>
        <taxon>Actinomycetota</taxon>
        <taxon>Actinomycetes</taxon>
        <taxon>Streptosporangiales</taxon>
        <taxon>Thermomonosporaceae</taxon>
        <taxon>Actinomadura</taxon>
    </lineage>
</organism>
<proteinExistence type="predicted"/>
<evidence type="ECO:0000313" key="1">
    <source>
        <dbReference type="EMBL" id="KAB2340875.1"/>
    </source>
</evidence>
<accession>A0A6H9Y986</accession>